<feature type="non-terminal residue" evidence="1">
    <location>
        <position position="1"/>
    </location>
</feature>
<reference evidence="1" key="1">
    <citation type="submission" date="2024-09" db="EMBL/GenBank/DDBJ databases">
        <title>Black Yeasts Isolated from many extreme environments.</title>
        <authorList>
            <person name="Coleine C."/>
            <person name="Stajich J.E."/>
            <person name="Selbmann L."/>
        </authorList>
    </citation>
    <scope>NUCLEOTIDE SEQUENCE</scope>
    <source>
        <strain evidence="1">CCFEE 5737</strain>
    </source>
</reference>
<evidence type="ECO:0000313" key="1">
    <source>
        <dbReference type="EMBL" id="KAK3066060.1"/>
    </source>
</evidence>
<gene>
    <name evidence="1" type="ORF">LTS18_002071</name>
</gene>
<protein>
    <submittedName>
        <fullName evidence="1">Uncharacterized protein</fullName>
    </submittedName>
</protein>
<organism evidence="1 2">
    <name type="scientific">Coniosporium uncinatum</name>
    <dbReference type="NCBI Taxonomy" id="93489"/>
    <lineage>
        <taxon>Eukaryota</taxon>
        <taxon>Fungi</taxon>
        <taxon>Dikarya</taxon>
        <taxon>Ascomycota</taxon>
        <taxon>Pezizomycotina</taxon>
        <taxon>Dothideomycetes</taxon>
        <taxon>Dothideomycetes incertae sedis</taxon>
        <taxon>Coniosporium</taxon>
    </lineage>
</organism>
<evidence type="ECO:0000313" key="2">
    <source>
        <dbReference type="Proteomes" id="UP001186974"/>
    </source>
</evidence>
<dbReference type="EMBL" id="JAWDJW010006036">
    <property type="protein sequence ID" value="KAK3066060.1"/>
    <property type="molecule type" value="Genomic_DNA"/>
</dbReference>
<sequence length="194" mass="21424">KPIYNKTFGYHSIAPDAPAIDPNGTLWIASCTKLLSSICALQCVERGLIKLDEPVQRVLPELASPQIASLDTSGEIPGETGKVILTPAKKPITLRHLITHTSGIAYEWMNETLKAWREDWKRNGGDEAGLRKSTAKLYSIPLIHEPGEGWAYGGGLDWAGVLVSRLSNDVTLEQYMQEHIFKPLGMESTTFHID</sequence>
<dbReference type="Proteomes" id="UP001186974">
    <property type="component" value="Unassembled WGS sequence"/>
</dbReference>
<comment type="caution">
    <text evidence="1">The sequence shown here is derived from an EMBL/GenBank/DDBJ whole genome shotgun (WGS) entry which is preliminary data.</text>
</comment>
<proteinExistence type="predicted"/>
<keyword evidence="2" id="KW-1185">Reference proteome</keyword>
<feature type="non-terminal residue" evidence="1">
    <location>
        <position position="194"/>
    </location>
</feature>
<accession>A0ACC3DED0</accession>
<name>A0ACC3DED0_9PEZI</name>